<dbReference type="SUPFAM" id="SSF54928">
    <property type="entry name" value="RNA-binding domain, RBD"/>
    <property type="match status" value="2"/>
</dbReference>
<dbReference type="PANTHER" id="PTHR48024">
    <property type="entry name" value="GEO13361P1-RELATED"/>
    <property type="match status" value="1"/>
</dbReference>
<dbReference type="SMART" id="SM00360">
    <property type="entry name" value="RRM"/>
    <property type="match status" value="3"/>
</dbReference>
<name>A0A7G3ZH66_9SACH</name>
<reference evidence="5 6" key="1">
    <citation type="submission" date="2020-06" db="EMBL/GenBank/DDBJ databases">
        <title>The yeast mating-type switching endonuclease HO is a domesticated member of an unorthodox homing genetic element family.</title>
        <authorList>
            <person name="Coughlan A.Y."/>
            <person name="Lombardi L."/>
            <person name="Braun-Galleani S."/>
            <person name="Martos A.R."/>
            <person name="Galeote V."/>
            <person name="Bigey F."/>
            <person name="Dequin S."/>
            <person name="Byrne K.P."/>
            <person name="Wolfe K.H."/>
        </authorList>
    </citation>
    <scope>NUCLEOTIDE SEQUENCE [LARGE SCALE GENOMIC DNA]</scope>
    <source>
        <strain evidence="5 6">CBS764</strain>
    </source>
</reference>
<dbReference type="PANTHER" id="PTHR48024:SF49">
    <property type="entry name" value="RRM DOMAIN-CONTAINING PROTEIN"/>
    <property type="match status" value="1"/>
</dbReference>
<dbReference type="GeneID" id="59326019"/>
<feature type="region of interest" description="Disordered" evidence="3">
    <location>
        <begin position="516"/>
        <end position="550"/>
    </location>
</feature>
<accession>A0A7G3ZH66</accession>
<dbReference type="InterPro" id="IPR000504">
    <property type="entry name" value="RRM_dom"/>
</dbReference>
<feature type="domain" description="RRM" evidence="4">
    <location>
        <begin position="103"/>
        <end position="182"/>
    </location>
</feature>
<evidence type="ECO:0000256" key="1">
    <source>
        <dbReference type="ARBA" id="ARBA00022884"/>
    </source>
</evidence>
<dbReference type="PROSITE" id="PS50102">
    <property type="entry name" value="RRM"/>
    <property type="match status" value="2"/>
</dbReference>
<dbReference type="GO" id="GO:0005634">
    <property type="term" value="C:nucleus"/>
    <property type="evidence" value="ECO:0007669"/>
    <property type="project" value="TreeGrafter"/>
</dbReference>
<dbReference type="OrthoDB" id="410044at2759"/>
<dbReference type="CDD" id="cd12453">
    <property type="entry name" value="RRM1_RIM4_like"/>
    <property type="match status" value="1"/>
</dbReference>
<evidence type="ECO:0000313" key="5">
    <source>
        <dbReference type="EMBL" id="QLL32852.1"/>
    </source>
</evidence>
<feature type="region of interest" description="Disordered" evidence="3">
    <location>
        <begin position="287"/>
        <end position="312"/>
    </location>
</feature>
<dbReference type="RefSeq" id="XP_037139526.1">
    <property type="nucleotide sequence ID" value="XM_037283630.1"/>
</dbReference>
<feature type="region of interest" description="Disordered" evidence="3">
    <location>
        <begin position="1"/>
        <end position="96"/>
    </location>
</feature>
<feature type="compositionally biased region" description="Polar residues" evidence="3">
    <location>
        <begin position="526"/>
        <end position="550"/>
    </location>
</feature>
<dbReference type="EMBL" id="CP059249">
    <property type="protein sequence ID" value="QLL32852.1"/>
    <property type="molecule type" value="Genomic_DNA"/>
</dbReference>
<dbReference type="CDD" id="cd00590">
    <property type="entry name" value="RRM_SF"/>
    <property type="match status" value="1"/>
</dbReference>
<organism evidence="5 6">
    <name type="scientific">Torulaspora globosa</name>
    <dbReference type="NCBI Taxonomy" id="48254"/>
    <lineage>
        <taxon>Eukaryota</taxon>
        <taxon>Fungi</taxon>
        <taxon>Dikarya</taxon>
        <taxon>Ascomycota</taxon>
        <taxon>Saccharomycotina</taxon>
        <taxon>Saccharomycetes</taxon>
        <taxon>Saccharomycetales</taxon>
        <taxon>Saccharomycetaceae</taxon>
        <taxon>Torulaspora</taxon>
    </lineage>
</organism>
<dbReference type="KEGG" id="tgb:HG536_0D03740"/>
<dbReference type="InterPro" id="IPR034352">
    <property type="entry name" value="Rim4_RRM1"/>
</dbReference>
<evidence type="ECO:0000313" key="6">
    <source>
        <dbReference type="Proteomes" id="UP000515788"/>
    </source>
</evidence>
<dbReference type="InterPro" id="IPR012677">
    <property type="entry name" value="Nucleotide-bd_a/b_plait_sf"/>
</dbReference>
<dbReference type="InterPro" id="IPR003954">
    <property type="entry name" value="RRM_euk-type"/>
</dbReference>
<dbReference type="SMART" id="SM00361">
    <property type="entry name" value="RRM_1"/>
    <property type="match status" value="2"/>
</dbReference>
<evidence type="ECO:0000256" key="2">
    <source>
        <dbReference type="PROSITE-ProRule" id="PRU00176"/>
    </source>
</evidence>
<feature type="compositionally biased region" description="Low complexity" evidence="3">
    <location>
        <begin position="516"/>
        <end position="525"/>
    </location>
</feature>
<dbReference type="Proteomes" id="UP000515788">
    <property type="component" value="Chromosome 4"/>
</dbReference>
<keyword evidence="1 2" id="KW-0694">RNA-binding</keyword>
<dbReference type="GO" id="GO:0003723">
    <property type="term" value="F:RNA binding"/>
    <property type="evidence" value="ECO:0007669"/>
    <property type="project" value="UniProtKB-UniRule"/>
</dbReference>
<dbReference type="Pfam" id="PF00076">
    <property type="entry name" value="RRM_1"/>
    <property type="match status" value="2"/>
</dbReference>
<proteinExistence type="predicted"/>
<feature type="compositionally biased region" description="Acidic residues" evidence="3">
    <location>
        <begin position="290"/>
        <end position="312"/>
    </location>
</feature>
<dbReference type="InterPro" id="IPR050886">
    <property type="entry name" value="RNA-binding_reg"/>
</dbReference>
<gene>
    <name evidence="5" type="ORF">HG536_0D03740</name>
</gene>
<evidence type="ECO:0000256" key="3">
    <source>
        <dbReference type="SAM" id="MobiDB-lite"/>
    </source>
</evidence>
<sequence>MMASMTAREASLENANSNHGTIGVEMLGDDPKSGAVISEHIDRFLPMEVSSTESEDGEGDLLDDIEDDDGGDQAKEAPSENEPQEEQGEGFEGTKNFRGRPSSCVFVASLAASLSDDELCLSVTNSFKQYGELARVKVLRDHANRPYAFVQYKNDKDAKRALKMAQGSILNGRTLRCESARVNRTLFITHHDQLSFNRIAELCEKFGELEQLVPNKEHHQFKKYNYPTSTGNSWFVQFAYRDDAIRAFANLRGEPEWDVEWVQNIEVPKHFNLLFKRKSIDDVYHKSQDINDDDNEVDDEDDEDYNLNDEDGFVEDQRSDSEIDSQNFETIDKKSIFIGQLDPAVTKEKLNDRFSNHGEIVDINLINKSTNIFAFIQFETEEAAAAALERENHAIFLGKTMHVQYKIIGGHHGKRHGRRNNGYHDKHGTNFTGPQINLAPPPINMYRRRSYEPEPILPFITPAMPSHSDFEINPYNPYMRNALRRTSLPNGWSSARSYSLKSESDNTFCADGATDATSDVSASAGKTNSATTYNNSSAGSIGQSNLGENKNYANKGKKKFMKRGGFNEPPKPYYFQPYYYHPMHYPIGPMGPSHPAPGPGGNQPYMMVYPMPPPPASGVDGHMMGPGMPMCQPDPRMHGSPSVNQTHFGQVESNDFPAAKPYNLDY</sequence>
<keyword evidence="6" id="KW-1185">Reference proteome</keyword>
<dbReference type="Gene3D" id="3.30.70.330">
    <property type="match status" value="2"/>
</dbReference>
<feature type="compositionally biased region" description="Acidic residues" evidence="3">
    <location>
        <begin position="53"/>
        <end position="71"/>
    </location>
</feature>
<feature type="domain" description="RRM" evidence="4">
    <location>
        <begin position="334"/>
        <end position="408"/>
    </location>
</feature>
<dbReference type="InterPro" id="IPR035979">
    <property type="entry name" value="RBD_domain_sf"/>
</dbReference>
<dbReference type="AlphaFoldDB" id="A0A7G3ZH66"/>
<evidence type="ECO:0000259" key="4">
    <source>
        <dbReference type="PROSITE" id="PS50102"/>
    </source>
</evidence>
<protein>
    <recommendedName>
        <fullName evidence="4">RRM domain-containing protein</fullName>
    </recommendedName>
</protein>
<dbReference type="GO" id="GO:0005739">
    <property type="term" value="C:mitochondrion"/>
    <property type="evidence" value="ECO:0007669"/>
    <property type="project" value="TreeGrafter"/>
</dbReference>